<keyword evidence="5 11" id="KW-0812">Transmembrane</keyword>
<evidence type="ECO:0000259" key="15">
    <source>
        <dbReference type="Pfam" id="PF00593"/>
    </source>
</evidence>
<dbReference type="PANTHER" id="PTHR30069:SF54">
    <property type="entry name" value="TRANSFERRIN-BINDING PROTEIN A"/>
    <property type="match status" value="1"/>
</dbReference>
<evidence type="ECO:0000256" key="7">
    <source>
        <dbReference type="ARBA" id="ARBA00023077"/>
    </source>
</evidence>
<dbReference type="KEGG" id="ptes:JQU52_03165"/>
<dbReference type="CDD" id="cd01347">
    <property type="entry name" value="ligand_gated_channel"/>
    <property type="match status" value="1"/>
</dbReference>
<feature type="chain" id="PRO_5034340376" evidence="14">
    <location>
        <begin position="36"/>
        <end position="844"/>
    </location>
</feature>
<dbReference type="PANTHER" id="PTHR30069">
    <property type="entry name" value="TONB-DEPENDENT OUTER MEMBRANE RECEPTOR"/>
    <property type="match status" value="1"/>
</dbReference>
<keyword evidence="4 11" id="KW-1134">Transmembrane beta strand</keyword>
<evidence type="ECO:0000256" key="5">
    <source>
        <dbReference type="ARBA" id="ARBA00022692"/>
    </source>
</evidence>
<evidence type="ECO:0000256" key="8">
    <source>
        <dbReference type="ARBA" id="ARBA00023136"/>
    </source>
</evidence>
<dbReference type="PROSITE" id="PS01156">
    <property type="entry name" value="TONB_DEPENDENT_REC_2"/>
    <property type="match status" value="1"/>
</dbReference>
<dbReference type="SUPFAM" id="SSF56935">
    <property type="entry name" value="Porins"/>
    <property type="match status" value="1"/>
</dbReference>
<evidence type="ECO:0000256" key="9">
    <source>
        <dbReference type="ARBA" id="ARBA00023170"/>
    </source>
</evidence>
<organism evidence="17 18">
    <name type="scientific">Paralysiella testudinis</name>
    <dbReference type="NCBI Taxonomy" id="2809020"/>
    <lineage>
        <taxon>Bacteria</taxon>
        <taxon>Pseudomonadati</taxon>
        <taxon>Pseudomonadota</taxon>
        <taxon>Betaproteobacteria</taxon>
        <taxon>Neisseriales</taxon>
        <taxon>Neisseriaceae</taxon>
        <taxon>Paralysiella</taxon>
    </lineage>
</organism>
<feature type="signal peptide" evidence="14">
    <location>
        <begin position="1"/>
        <end position="35"/>
    </location>
</feature>
<dbReference type="GO" id="GO:0015344">
    <property type="term" value="F:siderophore uptake transmembrane transporter activity"/>
    <property type="evidence" value="ECO:0007669"/>
    <property type="project" value="TreeGrafter"/>
</dbReference>
<keyword evidence="7 13" id="KW-0798">TonB box</keyword>
<dbReference type="EMBL" id="CP069798">
    <property type="protein sequence ID" value="QRQ82422.1"/>
    <property type="molecule type" value="Genomic_DNA"/>
</dbReference>
<evidence type="ECO:0000256" key="11">
    <source>
        <dbReference type="PROSITE-ProRule" id="PRU01360"/>
    </source>
</evidence>
<dbReference type="NCBIfam" id="TIGR01786">
    <property type="entry name" value="TonB-hemlactrns"/>
    <property type="match status" value="1"/>
</dbReference>
<feature type="short sequence motif" description="TonB C-terminal box" evidence="12">
    <location>
        <begin position="827"/>
        <end position="844"/>
    </location>
</feature>
<evidence type="ECO:0000313" key="18">
    <source>
        <dbReference type="Proteomes" id="UP000653156"/>
    </source>
</evidence>
<evidence type="ECO:0000256" key="4">
    <source>
        <dbReference type="ARBA" id="ARBA00022452"/>
    </source>
</evidence>
<evidence type="ECO:0000256" key="10">
    <source>
        <dbReference type="ARBA" id="ARBA00023237"/>
    </source>
</evidence>
<dbReference type="InterPro" id="IPR010949">
    <property type="entry name" value="TonB_Hb/transfer/lactofer_rcpt"/>
</dbReference>
<dbReference type="Pfam" id="PF00593">
    <property type="entry name" value="TonB_dep_Rec_b-barrel"/>
    <property type="match status" value="1"/>
</dbReference>
<keyword evidence="8 11" id="KW-0472">Membrane</keyword>
<dbReference type="InterPro" id="IPR036942">
    <property type="entry name" value="Beta-barrel_TonB_sf"/>
</dbReference>
<dbReference type="InterPro" id="IPR010917">
    <property type="entry name" value="TonB_rcpt_CS"/>
</dbReference>
<evidence type="ECO:0000256" key="1">
    <source>
        <dbReference type="ARBA" id="ARBA00004571"/>
    </source>
</evidence>
<gene>
    <name evidence="17" type="ORF">JQU52_03165</name>
</gene>
<evidence type="ECO:0000256" key="2">
    <source>
        <dbReference type="ARBA" id="ARBA00009810"/>
    </source>
</evidence>
<dbReference type="GO" id="GO:0009279">
    <property type="term" value="C:cell outer membrane"/>
    <property type="evidence" value="ECO:0007669"/>
    <property type="project" value="UniProtKB-SubCell"/>
</dbReference>
<proteinExistence type="inferred from homology"/>
<keyword evidence="3 11" id="KW-0813">Transport</keyword>
<dbReference type="InterPro" id="IPR037066">
    <property type="entry name" value="Plug_dom_sf"/>
</dbReference>
<keyword evidence="18" id="KW-1185">Reference proteome</keyword>
<dbReference type="InterPro" id="IPR039426">
    <property type="entry name" value="TonB-dep_rcpt-like"/>
</dbReference>
<dbReference type="GO" id="GO:0044718">
    <property type="term" value="P:siderophore transmembrane transport"/>
    <property type="evidence" value="ECO:0007669"/>
    <property type="project" value="TreeGrafter"/>
</dbReference>
<dbReference type="AlphaFoldDB" id="A0A892ZHK8"/>
<keyword evidence="10 11" id="KW-0998">Cell outer membrane</keyword>
<evidence type="ECO:0000256" key="6">
    <source>
        <dbReference type="ARBA" id="ARBA00022729"/>
    </source>
</evidence>
<dbReference type="RefSeq" id="WP_230339705.1">
    <property type="nucleotide sequence ID" value="NZ_CP069798.1"/>
</dbReference>
<evidence type="ECO:0000256" key="14">
    <source>
        <dbReference type="SAM" id="SignalP"/>
    </source>
</evidence>
<comment type="subcellular location">
    <subcellularLocation>
        <location evidence="1 11">Cell outer membrane</location>
        <topology evidence="1 11">Multi-pass membrane protein</topology>
    </subcellularLocation>
</comment>
<dbReference type="Gene3D" id="2.170.130.10">
    <property type="entry name" value="TonB-dependent receptor, plug domain"/>
    <property type="match status" value="1"/>
</dbReference>
<dbReference type="Proteomes" id="UP000653156">
    <property type="component" value="Chromosome"/>
</dbReference>
<dbReference type="Gene3D" id="2.40.170.20">
    <property type="entry name" value="TonB-dependent receptor, beta-barrel domain"/>
    <property type="match status" value="1"/>
</dbReference>
<keyword evidence="9 17" id="KW-0675">Receptor</keyword>
<evidence type="ECO:0000313" key="17">
    <source>
        <dbReference type="EMBL" id="QRQ82422.1"/>
    </source>
</evidence>
<reference evidence="17" key="1">
    <citation type="submission" date="2021-02" db="EMBL/GenBank/DDBJ databases">
        <title>Neisseriaceae sp. 26B isolated from the cloaca of a Common Toad-headed Turtle (Mesoclemmys nasuta).</title>
        <authorList>
            <person name="Spergser J."/>
            <person name="Busse H.-J."/>
        </authorList>
    </citation>
    <scope>NUCLEOTIDE SEQUENCE</scope>
    <source>
        <strain evidence="17">26B</strain>
    </source>
</reference>
<feature type="domain" description="TonB-dependent receptor plug" evidence="16">
    <location>
        <begin position="68"/>
        <end position="172"/>
    </location>
</feature>
<name>A0A892ZHK8_9NEIS</name>
<dbReference type="InterPro" id="IPR012910">
    <property type="entry name" value="Plug_dom"/>
</dbReference>
<evidence type="ECO:0000256" key="13">
    <source>
        <dbReference type="RuleBase" id="RU003357"/>
    </source>
</evidence>
<feature type="domain" description="TonB-dependent receptor-like beta-barrel" evidence="15">
    <location>
        <begin position="318"/>
        <end position="794"/>
    </location>
</feature>
<evidence type="ECO:0000259" key="16">
    <source>
        <dbReference type="Pfam" id="PF07715"/>
    </source>
</evidence>
<dbReference type="InterPro" id="IPR000531">
    <property type="entry name" value="Beta-barrel_TonB"/>
</dbReference>
<comment type="similarity">
    <text evidence="2 11 13">Belongs to the TonB-dependent receptor family.</text>
</comment>
<evidence type="ECO:0000256" key="12">
    <source>
        <dbReference type="PROSITE-ProRule" id="PRU10144"/>
    </source>
</evidence>
<keyword evidence="6 14" id="KW-0732">Signal</keyword>
<protein>
    <submittedName>
        <fullName evidence="17">TonB-dependent hemoglobin/transferrin/lactoferrin family receptor</fullName>
    </submittedName>
</protein>
<accession>A0A892ZHK8</accession>
<dbReference type="PROSITE" id="PS52016">
    <property type="entry name" value="TONB_DEPENDENT_REC_3"/>
    <property type="match status" value="1"/>
</dbReference>
<dbReference type="Pfam" id="PF07715">
    <property type="entry name" value="Plug"/>
    <property type="match status" value="1"/>
</dbReference>
<evidence type="ECO:0000256" key="3">
    <source>
        <dbReference type="ARBA" id="ARBA00022448"/>
    </source>
</evidence>
<sequence>MFRQNPCQTPFALPPFRLNSVCLLLLVLLPLAVHANETDTPAQALADIEVVGVGQQKPLFQYNQIHKTSATLEKEQVNNIRDLTRYDPGIAVNEQGSGASAGYSMRGVDRNRVSILVDGMAQGQVFSPGGLGGAQGEFGGAVNEIEYENIKSVAIQKGADSVQGGSGALGGAVMFTSKEADDVIKPGQNWGLDYKSGYSSKDARTLNSLAMAGRWGGFEGLIQYTHRQGHEIQSHDDAEAQQLTYYYKPLGWNGSDSYQYTDTVAAKNVWGPTRAVANPLDYRSNSWFVRGGYRFNPQHYAGLIFEDTRQRYDMMDITYPLFYPKVNMGNDSTSGDALRNVSTLWQNNHHQKRRFGLEYRYNAAESSPWLPDGVRISADSQQIDMDNTLSRRRCSRNIDRNCTPIEDGQRISDDHTGTGETSKRLRLEIDKNVTWGFSRHQIQLSAGIGNSRFDHHSYNSDKSVVEDYPCVALGQPWDTCIRKTEHNSAHQQSLSPVYGKNRFWALSDNIRLGEHFAIPLGLRRDYYQYRSDNRFVPDSTFRNTAWNAGLIFMPNQHIELGYKASTGFRVPSAEELYGSAILYPGDLSNTLSDKGVKPLKQEKALNQEIGLSFKGRLGNARFSAFRADYRDLLGQYKANTQTPTVYGNVQNAHTFGFDVQIMADLHEVHRMLPEGLSSSLAYSIVKPRKSADALGDSDNFVNTNYLMDTLQPARLVWGLDYDAPSGQWGVGARVVHSMPKQDQEIKHLQTHPATGATVTTDAVPALSKKWTTLDLSSWYRWGKHTTLRGGVYNVFNRKYTQWEAMRQLGISGQSTAGVLNVSGDGIQRLTAPGRNFALTLEMKF</sequence>